<dbReference type="OrthoDB" id="185373at2759"/>
<reference evidence="2" key="1">
    <citation type="submission" date="2020-01" db="EMBL/GenBank/DDBJ databases">
        <authorList>
            <person name="Mishra B."/>
        </authorList>
    </citation>
    <scope>NUCLEOTIDE SEQUENCE [LARGE SCALE GENOMIC DNA]</scope>
</reference>
<evidence type="ECO:0000313" key="2">
    <source>
        <dbReference type="EMBL" id="CAA7024000.1"/>
    </source>
</evidence>
<accession>A0A6D2I338</accession>
<dbReference type="Proteomes" id="UP000467841">
    <property type="component" value="Unassembled WGS sequence"/>
</dbReference>
<protein>
    <recommendedName>
        <fullName evidence="1">WDR11 first beta-propeller domain-containing protein</fullName>
    </recommendedName>
</protein>
<dbReference type="Pfam" id="PF23751">
    <property type="entry name" value="Beta-prop_WDR11_1st"/>
    <property type="match status" value="1"/>
</dbReference>
<dbReference type="EMBL" id="CACVBM020000854">
    <property type="protein sequence ID" value="CAA7024000.1"/>
    <property type="molecule type" value="Genomic_DNA"/>
</dbReference>
<evidence type="ECO:0000259" key="1">
    <source>
        <dbReference type="Pfam" id="PF23751"/>
    </source>
</evidence>
<dbReference type="AlphaFoldDB" id="A0A6D2I338"/>
<proteinExistence type="predicted"/>
<evidence type="ECO:0000313" key="3">
    <source>
        <dbReference type="Proteomes" id="UP000467841"/>
    </source>
</evidence>
<keyword evidence="3" id="KW-1185">Reference proteome</keyword>
<gene>
    <name evidence="2" type="ORF">MERR_LOCUS11235</name>
</gene>
<dbReference type="InterPro" id="IPR057852">
    <property type="entry name" value="Beta-prop_WDR11_1st"/>
</dbReference>
<organism evidence="2 3">
    <name type="scientific">Microthlaspi erraticum</name>
    <dbReference type="NCBI Taxonomy" id="1685480"/>
    <lineage>
        <taxon>Eukaryota</taxon>
        <taxon>Viridiplantae</taxon>
        <taxon>Streptophyta</taxon>
        <taxon>Embryophyta</taxon>
        <taxon>Tracheophyta</taxon>
        <taxon>Spermatophyta</taxon>
        <taxon>Magnoliopsida</taxon>
        <taxon>eudicotyledons</taxon>
        <taxon>Gunneridae</taxon>
        <taxon>Pentapetalae</taxon>
        <taxon>rosids</taxon>
        <taxon>malvids</taxon>
        <taxon>Brassicales</taxon>
        <taxon>Brassicaceae</taxon>
        <taxon>Coluteocarpeae</taxon>
        <taxon>Microthlaspi</taxon>
    </lineage>
</organism>
<comment type="caution">
    <text evidence="2">The sequence shown here is derived from an EMBL/GenBank/DDBJ whole genome shotgun (WGS) entry which is preliminary data.</text>
</comment>
<feature type="domain" description="WDR11 first beta-propeller" evidence="1">
    <location>
        <begin position="3"/>
        <end position="40"/>
    </location>
</feature>
<sequence>MPSLGLFAFASGSSVSFVDSRSLQLVSTIPLPPPPGALSPSSLTSAGSLSLSPAICSPPSPPPPTFSSPFPTATTASPSHIAGIRLDVATYNSLIAGVARQLMLDPVFYLFDEMLDWPRKMKR</sequence>
<name>A0A6D2I338_9BRAS</name>